<reference evidence="1" key="1">
    <citation type="submission" date="2022-06" db="EMBL/GenBank/DDBJ databases">
        <title>Complete genome sequence of Streptomyces nigrescens HEK616.</title>
        <authorList>
            <person name="Asamizu S."/>
            <person name="Onaka H."/>
        </authorList>
    </citation>
    <scope>NUCLEOTIDE SEQUENCE</scope>
    <source>
        <strain evidence="1">HEK616</strain>
    </source>
</reference>
<dbReference type="Proteomes" id="UP001059597">
    <property type="component" value="Chromosome"/>
</dbReference>
<proteinExistence type="predicted"/>
<evidence type="ECO:0000313" key="2">
    <source>
        <dbReference type="Proteomes" id="UP001059597"/>
    </source>
</evidence>
<dbReference type="RefSeq" id="WP_261954111.1">
    <property type="nucleotide sequence ID" value="NZ_AP026073.1"/>
</dbReference>
<gene>
    <name evidence="1" type="ORF">HEK616_38480</name>
</gene>
<dbReference type="Gene3D" id="1.10.357.10">
    <property type="entry name" value="Tetracycline Repressor, domain 2"/>
    <property type="match status" value="1"/>
</dbReference>
<dbReference type="EMBL" id="AP026073">
    <property type="protein sequence ID" value="BDM70361.1"/>
    <property type="molecule type" value="Genomic_DNA"/>
</dbReference>
<keyword evidence="2" id="KW-1185">Reference proteome</keyword>
<organism evidence="1 2">
    <name type="scientific">Streptomyces nigrescens</name>
    <dbReference type="NCBI Taxonomy" id="1920"/>
    <lineage>
        <taxon>Bacteria</taxon>
        <taxon>Bacillati</taxon>
        <taxon>Actinomycetota</taxon>
        <taxon>Actinomycetes</taxon>
        <taxon>Kitasatosporales</taxon>
        <taxon>Streptomycetaceae</taxon>
        <taxon>Streptomyces</taxon>
    </lineage>
</organism>
<accession>A0ABM7ZVK3</accession>
<evidence type="ECO:0000313" key="1">
    <source>
        <dbReference type="EMBL" id="BDM70361.1"/>
    </source>
</evidence>
<evidence type="ECO:0008006" key="3">
    <source>
        <dbReference type="Google" id="ProtNLM"/>
    </source>
</evidence>
<sequence length="45" mass="4793">MREVIEGGGYPQPARRVIEAEDTGPDEGFEFGLRCVLDGVGALAD</sequence>
<protein>
    <recommendedName>
        <fullName evidence="3">Tetracycline repressor TetR C-terminal domain-containing protein</fullName>
    </recommendedName>
</protein>
<name>A0ABM7ZVK3_STRNI</name>